<sequence length="183" mass="20328">VGSRRRWCGVPYPASRRFSSRRAAFASISDGGIALPVREREKEDGSGREAFPSPEQLIEASSGAAGVDSRRGGALHVRGHRWSLRQDPYRAPRPRQAPYPGIPHASLGFYPHERFFVCPNIHKLEFLRNKGNMLLVVLDLNVYFFQAIPLIGKGDGTKGFWKGNLTPGALLCYQIKSLSLIVL</sequence>
<proteinExistence type="predicted"/>
<reference evidence="1 2" key="1">
    <citation type="journal article" date="2014" name="Agronomy (Basel)">
        <title>A Draft Genome Sequence for Ensete ventricosum, the Drought-Tolerant Tree Against Hunger.</title>
        <authorList>
            <person name="Harrison J."/>
            <person name="Moore K.A."/>
            <person name="Paszkiewicz K."/>
            <person name="Jones T."/>
            <person name="Grant M."/>
            <person name="Ambacheew D."/>
            <person name="Muzemil S."/>
            <person name="Studholme D.J."/>
        </authorList>
    </citation>
    <scope>NUCLEOTIDE SEQUENCE [LARGE SCALE GENOMIC DNA]</scope>
</reference>
<organism evidence="1 2">
    <name type="scientific">Ensete ventricosum</name>
    <name type="common">Abyssinian banana</name>
    <name type="synonym">Musa ensete</name>
    <dbReference type="NCBI Taxonomy" id="4639"/>
    <lineage>
        <taxon>Eukaryota</taxon>
        <taxon>Viridiplantae</taxon>
        <taxon>Streptophyta</taxon>
        <taxon>Embryophyta</taxon>
        <taxon>Tracheophyta</taxon>
        <taxon>Spermatophyta</taxon>
        <taxon>Magnoliopsida</taxon>
        <taxon>Liliopsida</taxon>
        <taxon>Zingiberales</taxon>
        <taxon>Musaceae</taxon>
        <taxon>Ensete</taxon>
    </lineage>
</organism>
<evidence type="ECO:0000313" key="1">
    <source>
        <dbReference type="EMBL" id="RRT41729.1"/>
    </source>
</evidence>
<protein>
    <submittedName>
        <fullName evidence="1">Uncharacterized protein</fullName>
    </submittedName>
</protein>
<evidence type="ECO:0000313" key="2">
    <source>
        <dbReference type="Proteomes" id="UP000287651"/>
    </source>
</evidence>
<gene>
    <name evidence="1" type="ORF">B296_00054959</name>
</gene>
<dbReference type="Proteomes" id="UP000287651">
    <property type="component" value="Unassembled WGS sequence"/>
</dbReference>
<name>A0A426XQF8_ENSVE</name>
<feature type="non-terminal residue" evidence="1">
    <location>
        <position position="1"/>
    </location>
</feature>
<dbReference type="AlphaFoldDB" id="A0A426XQF8"/>
<accession>A0A426XQF8</accession>
<comment type="caution">
    <text evidence="1">The sequence shown here is derived from an EMBL/GenBank/DDBJ whole genome shotgun (WGS) entry which is preliminary data.</text>
</comment>
<dbReference type="EMBL" id="AMZH03018340">
    <property type="protein sequence ID" value="RRT41729.1"/>
    <property type="molecule type" value="Genomic_DNA"/>
</dbReference>